<comment type="caution">
    <text evidence="1">The sequence shown here is derived from an EMBL/GenBank/DDBJ whole genome shotgun (WGS) entry which is preliminary data.</text>
</comment>
<protein>
    <submittedName>
        <fullName evidence="1">Uncharacterized protein</fullName>
    </submittedName>
</protein>
<evidence type="ECO:0000313" key="2">
    <source>
        <dbReference type="Proteomes" id="UP001220256"/>
    </source>
</evidence>
<dbReference type="EMBL" id="JAPVEB010000004">
    <property type="protein sequence ID" value="KAJ5265049.1"/>
    <property type="molecule type" value="Genomic_DNA"/>
</dbReference>
<gene>
    <name evidence="1" type="ORF">N7505_007842</name>
</gene>
<accession>A0ABQ8WFG3</accession>
<sequence>MTETADEEESPAYERSVSMCDMAATADEENTQHMGEILLLFFSNGTPYHRSTDVNICGNVAHESNINTLSLKKKPDPFWVIPPARTFRRSNIIC</sequence>
<keyword evidence="2" id="KW-1185">Reference proteome</keyword>
<organism evidence="1 2">
    <name type="scientific">Penicillium chrysogenum</name>
    <name type="common">Penicillium notatum</name>
    <dbReference type="NCBI Taxonomy" id="5076"/>
    <lineage>
        <taxon>Eukaryota</taxon>
        <taxon>Fungi</taxon>
        <taxon>Dikarya</taxon>
        <taxon>Ascomycota</taxon>
        <taxon>Pezizomycotina</taxon>
        <taxon>Eurotiomycetes</taxon>
        <taxon>Eurotiomycetidae</taxon>
        <taxon>Eurotiales</taxon>
        <taxon>Aspergillaceae</taxon>
        <taxon>Penicillium</taxon>
        <taxon>Penicillium chrysogenum species complex</taxon>
    </lineage>
</organism>
<proteinExistence type="predicted"/>
<name>A0ABQ8WFG3_PENCH</name>
<reference evidence="1 2" key="1">
    <citation type="journal article" date="2023" name="IMA Fungus">
        <title>Comparative genomic study of the Penicillium genus elucidates a diverse pangenome and 15 lateral gene transfer events.</title>
        <authorList>
            <person name="Petersen C."/>
            <person name="Sorensen T."/>
            <person name="Nielsen M.R."/>
            <person name="Sondergaard T.E."/>
            <person name="Sorensen J.L."/>
            <person name="Fitzpatrick D.A."/>
            <person name="Frisvad J.C."/>
            <person name="Nielsen K.L."/>
        </authorList>
    </citation>
    <scope>NUCLEOTIDE SEQUENCE [LARGE SCALE GENOMIC DNA]</scope>
    <source>
        <strain evidence="1 2">IBT 3361</strain>
    </source>
</reference>
<evidence type="ECO:0000313" key="1">
    <source>
        <dbReference type="EMBL" id="KAJ5265049.1"/>
    </source>
</evidence>
<dbReference type="Proteomes" id="UP001220256">
    <property type="component" value="Unassembled WGS sequence"/>
</dbReference>